<feature type="domain" description="Major facilitator superfamily (MFS) profile" evidence="6">
    <location>
        <begin position="9"/>
        <end position="395"/>
    </location>
</feature>
<keyword evidence="4 5" id="KW-0472">Membrane</keyword>
<dbReference type="SUPFAM" id="SSF103473">
    <property type="entry name" value="MFS general substrate transporter"/>
    <property type="match status" value="1"/>
</dbReference>
<dbReference type="Proteomes" id="UP001162135">
    <property type="component" value="Unassembled WGS sequence"/>
</dbReference>
<keyword evidence="8" id="KW-1185">Reference proteome</keyword>
<dbReference type="PANTHER" id="PTHR23546:SF1">
    <property type="entry name" value="MEMBRANE PROTEIN"/>
    <property type="match status" value="1"/>
</dbReference>
<evidence type="ECO:0000313" key="7">
    <source>
        <dbReference type="EMBL" id="MDH4572541.1"/>
    </source>
</evidence>
<keyword evidence="2 5" id="KW-0812">Transmembrane</keyword>
<protein>
    <submittedName>
        <fullName evidence="7">MFS transporter</fullName>
    </submittedName>
</protein>
<evidence type="ECO:0000256" key="4">
    <source>
        <dbReference type="ARBA" id="ARBA00023136"/>
    </source>
</evidence>
<evidence type="ECO:0000259" key="6">
    <source>
        <dbReference type="PROSITE" id="PS50850"/>
    </source>
</evidence>
<dbReference type="PROSITE" id="PS50850">
    <property type="entry name" value="MFS"/>
    <property type="match status" value="1"/>
</dbReference>
<sequence length="400" mass="41847">MSFVPAPIGLNAVAFVALAGTMAMMAFVAVIGPLTRLLGLSEWHAGLSITAAGALWMLSARRWGEYSDRVGRRRVLMIALACFTIICALLAVFVDRALENPPSVIVSVTVIVGARALIGLVYAAVPPSAAAHIADQVAPDRRTSAMARLGAANAIGMVVGPMIAGWIAIYDLSVVLYVATLLPLVSLLLVGWRLPDARRPASRTPAKTAVGWWDGRLRLPIYATFVTVISVTVTQVTIGFFAIDRLALSAADGARVAGFALTAVGGGLIVSQWSMTRLTWPPWRWLLLGALLASIGFAAVSLIVAQWQLFAAYAIAGVGMGLIRPALQAMAANAVEAHEQGAAAGLVASIQGIGMVVGPLAGTVLYRWSPSAPYLLVGVLLLGLAIAAWRHRVSSVGETS</sequence>
<feature type="transmembrane region" description="Helical" evidence="5">
    <location>
        <begin position="221"/>
        <end position="243"/>
    </location>
</feature>
<dbReference type="PRINTS" id="PR01035">
    <property type="entry name" value="TCRTETA"/>
</dbReference>
<feature type="transmembrane region" description="Helical" evidence="5">
    <location>
        <begin position="43"/>
        <end position="63"/>
    </location>
</feature>
<feature type="transmembrane region" description="Helical" evidence="5">
    <location>
        <begin position="105"/>
        <end position="125"/>
    </location>
</feature>
<name>A0ABT6I4V0_9GAMM</name>
<reference evidence="7" key="2">
    <citation type="submission" date="2017-11" db="EMBL/GenBank/DDBJ databases">
        <authorList>
            <person name="Das S.K."/>
        </authorList>
    </citation>
    <scope>NUCLEOTIDE SEQUENCE</scope>
    <source>
        <strain evidence="7">S4-41</strain>
    </source>
</reference>
<accession>A0ABT6I4V0</accession>
<dbReference type="EMBL" id="PGFS01000001">
    <property type="protein sequence ID" value="MDH4572541.1"/>
    <property type="molecule type" value="Genomic_DNA"/>
</dbReference>
<evidence type="ECO:0000256" key="2">
    <source>
        <dbReference type="ARBA" id="ARBA00022692"/>
    </source>
</evidence>
<evidence type="ECO:0000313" key="8">
    <source>
        <dbReference type="Proteomes" id="UP001162135"/>
    </source>
</evidence>
<dbReference type="Gene3D" id="1.20.1250.20">
    <property type="entry name" value="MFS general substrate transporter like domains"/>
    <property type="match status" value="1"/>
</dbReference>
<evidence type="ECO:0000256" key="5">
    <source>
        <dbReference type="SAM" id="Phobius"/>
    </source>
</evidence>
<feature type="transmembrane region" description="Helical" evidence="5">
    <location>
        <begin position="372"/>
        <end position="389"/>
    </location>
</feature>
<dbReference type="PANTHER" id="PTHR23546">
    <property type="entry name" value="TRANSPORT PROTEIN"/>
    <property type="match status" value="1"/>
</dbReference>
<dbReference type="InterPro" id="IPR011701">
    <property type="entry name" value="MFS"/>
</dbReference>
<dbReference type="InterPro" id="IPR036259">
    <property type="entry name" value="MFS_trans_sf"/>
</dbReference>
<feature type="transmembrane region" description="Helical" evidence="5">
    <location>
        <begin position="310"/>
        <end position="331"/>
    </location>
</feature>
<reference evidence="7" key="1">
    <citation type="journal article" date="2015" name="Antonie Van Leeuwenhoek">
        <title>Comparative 16S rRNA signatures and multilocus sequence analysis for the genus Salinicola and description of Salinicola acroporae sp. nov., isolated from coral Acropora digitifera.</title>
        <authorList>
            <person name="Lepcha R.T."/>
            <person name="Poddar A."/>
            <person name="Schumann P."/>
            <person name="Das S.K."/>
        </authorList>
    </citation>
    <scope>NUCLEOTIDE SEQUENCE</scope>
    <source>
        <strain evidence="7">S4-41</strain>
    </source>
</reference>
<keyword evidence="3 5" id="KW-1133">Transmembrane helix</keyword>
<feature type="transmembrane region" description="Helical" evidence="5">
    <location>
        <begin position="12"/>
        <end position="31"/>
    </location>
</feature>
<comment type="subcellular location">
    <subcellularLocation>
        <location evidence="1">Membrane</location>
        <topology evidence="1">Multi-pass membrane protein</topology>
    </subcellularLocation>
</comment>
<feature type="transmembrane region" description="Helical" evidence="5">
    <location>
        <begin position="146"/>
        <end position="169"/>
    </location>
</feature>
<feature type="transmembrane region" description="Helical" evidence="5">
    <location>
        <begin position="75"/>
        <end position="93"/>
    </location>
</feature>
<dbReference type="Pfam" id="PF07690">
    <property type="entry name" value="MFS_1"/>
    <property type="match status" value="1"/>
</dbReference>
<evidence type="ECO:0000256" key="3">
    <source>
        <dbReference type="ARBA" id="ARBA00022989"/>
    </source>
</evidence>
<evidence type="ECO:0000256" key="1">
    <source>
        <dbReference type="ARBA" id="ARBA00004141"/>
    </source>
</evidence>
<comment type="caution">
    <text evidence="7">The sequence shown here is derived from an EMBL/GenBank/DDBJ whole genome shotgun (WGS) entry which is preliminary data.</text>
</comment>
<feature type="transmembrane region" description="Helical" evidence="5">
    <location>
        <begin position="175"/>
        <end position="194"/>
    </location>
</feature>
<organism evidence="7 8">
    <name type="scientific">Salinicola acroporae</name>
    <dbReference type="NCBI Taxonomy" id="1541440"/>
    <lineage>
        <taxon>Bacteria</taxon>
        <taxon>Pseudomonadati</taxon>
        <taxon>Pseudomonadota</taxon>
        <taxon>Gammaproteobacteria</taxon>
        <taxon>Oceanospirillales</taxon>
        <taxon>Halomonadaceae</taxon>
        <taxon>Salinicola</taxon>
    </lineage>
</organism>
<feature type="transmembrane region" description="Helical" evidence="5">
    <location>
        <begin position="285"/>
        <end position="304"/>
    </location>
</feature>
<dbReference type="InterPro" id="IPR001958">
    <property type="entry name" value="Tet-R_TetA/multi-R_MdtG-like"/>
</dbReference>
<gene>
    <name evidence="7" type="ORF">CUR86_08785</name>
</gene>
<proteinExistence type="predicted"/>
<feature type="transmembrane region" description="Helical" evidence="5">
    <location>
        <begin position="255"/>
        <end position="273"/>
    </location>
</feature>
<feature type="transmembrane region" description="Helical" evidence="5">
    <location>
        <begin position="343"/>
        <end position="366"/>
    </location>
</feature>
<dbReference type="InterPro" id="IPR020846">
    <property type="entry name" value="MFS_dom"/>
</dbReference>